<accession>A0ABS8G726</accession>
<evidence type="ECO:0008006" key="4">
    <source>
        <dbReference type="Google" id="ProtNLM"/>
    </source>
</evidence>
<keyword evidence="1" id="KW-0732">Signal</keyword>
<evidence type="ECO:0000313" key="2">
    <source>
        <dbReference type="EMBL" id="MCC2616360.1"/>
    </source>
</evidence>
<dbReference type="EMBL" id="JAJEWP010000002">
    <property type="protein sequence ID" value="MCC2616360.1"/>
    <property type="molecule type" value="Genomic_DNA"/>
</dbReference>
<name>A0ABS8G726_9ALTE</name>
<keyword evidence="3" id="KW-1185">Reference proteome</keyword>
<dbReference type="Proteomes" id="UP001520878">
    <property type="component" value="Unassembled WGS sequence"/>
</dbReference>
<sequence length="95" mass="10593">MKLPVIIVTSSLLLSACSAKLAEPYQADRAPENRDEYSGVEGLKQYSKDQVYLMNKELRDKCETAKLDLIEAKTRKDEDGIARAESLIKQTCQAG</sequence>
<dbReference type="PROSITE" id="PS51257">
    <property type="entry name" value="PROKAR_LIPOPROTEIN"/>
    <property type="match status" value="1"/>
</dbReference>
<evidence type="ECO:0000313" key="3">
    <source>
        <dbReference type="Proteomes" id="UP001520878"/>
    </source>
</evidence>
<gene>
    <name evidence="2" type="ORF">LJ739_08920</name>
</gene>
<feature type="chain" id="PRO_5046466043" description="Lipoprotein" evidence="1">
    <location>
        <begin position="22"/>
        <end position="95"/>
    </location>
</feature>
<comment type="caution">
    <text evidence="2">The sequence shown here is derived from an EMBL/GenBank/DDBJ whole genome shotgun (WGS) entry which is preliminary data.</text>
</comment>
<proteinExistence type="predicted"/>
<organism evidence="2 3">
    <name type="scientific">Fluctibacter halophilus</name>
    <dbReference type="NCBI Taxonomy" id="226011"/>
    <lineage>
        <taxon>Bacteria</taxon>
        <taxon>Pseudomonadati</taxon>
        <taxon>Pseudomonadota</taxon>
        <taxon>Gammaproteobacteria</taxon>
        <taxon>Alteromonadales</taxon>
        <taxon>Alteromonadaceae</taxon>
        <taxon>Fluctibacter</taxon>
    </lineage>
</organism>
<feature type="signal peptide" evidence="1">
    <location>
        <begin position="1"/>
        <end position="21"/>
    </location>
</feature>
<protein>
    <recommendedName>
        <fullName evidence="4">Lipoprotein</fullName>
    </recommendedName>
</protein>
<evidence type="ECO:0000256" key="1">
    <source>
        <dbReference type="SAM" id="SignalP"/>
    </source>
</evidence>
<dbReference type="RefSeq" id="WP_229159547.1">
    <property type="nucleotide sequence ID" value="NZ_JAJEWP010000002.1"/>
</dbReference>
<reference evidence="2 3" key="1">
    <citation type="submission" date="2021-10" db="EMBL/GenBank/DDBJ databases">
        <title>Draft genome of Aestuariibacter halophilus JC2043.</title>
        <authorList>
            <person name="Emsley S.A."/>
            <person name="Pfannmuller K.M."/>
            <person name="Ushijima B."/>
            <person name="Saw J.H."/>
            <person name="Videau P."/>
        </authorList>
    </citation>
    <scope>NUCLEOTIDE SEQUENCE [LARGE SCALE GENOMIC DNA]</scope>
    <source>
        <strain evidence="2 3">JC2043</strain>
    </source>
</reference>